<dbReference type="GO" id="GO:0045333">
    <property type="term" value="P:cellular respiration"/>
    <property type="evidence" value="ECO:0007669"/>
    <property type="project" value="UniProtKB-ARBA"/>
</dbReference>
<dbReference type="RefSeq" id="WP_024269044.1">
    <property type="nucleotide sequence ID" value="NC_023035.1"/>
</dbReference>
<dbReference type="PATRIC" id="fig|1307761.3.peg.2787"/>
<dbReference type="InterPro" id="IPR011766">
    <property type="entry name" value="TPP_enzyme_TPP-bd"/>
</dbReference>
<dbReference type="InterPro" id="IPR029061">
    <property type="entry name" value="THDP-binding"/>
</dbReference>
<dbReference type="KEGG" id="slr:L21SP2_2797"/>
<dbReference type="SUPFAM" id="SSF52518">
    <property type="entry name" value="Thiamin diphosphate-binding fold (THDP-binding)"/>
    <property type="match status" value="1"/>
</dbReference>
<dbReference type="GO" id="GO:0030976">
    <property type="term" value="F:thiamine pyrophosphate binding"/>
    <property type="evidence" value="ECO:0007669"/>
    <property type="project" value="InterPro"/>
</dbReference>
<name>V5WK13_9SPIO</name>
<dbReference type="EMBL" id="CP006939">
    <property type="protein sequence ID" value="AHC16147.1"/>
    <property type="molecule type" value="Genomic_DNA"/>
</dbReference>
<keyword evidence="6" id="KW-1185">Reference proteome</keyword>
<dbReference type="STRING" id="1307761.L21SP2_2797"/>
<dbReference type="HOGENOM" id="CLU_048564_0_0_12"/>
<dbReference type="CDD" id="cd03375">
    <property type="entry name" value="TPP_OGFOR"/>
    <property type="match status" value="1"/>
</dbReference>
<dbReference type="Gene3D" id="3.40.50.970">
    <property type="match status" value="1"/>
</dbReference>
<dbReference type="GO" id="GO:0047553">
    <property type="term" value="F:2-oxoglutarate synthase activity"/>
    <property type="evidence" value="ECO:0007669"/>
    <property type="project" value="UniProtKB-EC"/>
</dbReference>
<accession>V5WK13</accession>
<evidence type="ECO:0000259" key="3">
    <source>
        <dbReference type="Pfam" id="PF02775"/>
    </source>
</evidence>
<dbReference type="AlphaFoldDB" id="V5WK13"/>
<sequence>MKKQSHKPETAGDWYKKPTVKPIWCPGCGDYAVYNSLLKALKALEIPKENVAMISGIGCSGRFSHYFNVYGLHGTHGRALPTACGVKAARPDLTVFAVGGDGDGLSIGGGHIVHAARKNVDLTYIIMDNNIYGLTKGQTSPTTEPEFRTKTTPFGPQDDPLEPIPMYLSYGISFIARVQALNQKQMLEVMTRAVEHKGMSMVHIVSPCVTYQAMPWDQLKTGWEELPESHDREDKMEAFRMAYSRDPLYSGIFYEVDKPSLEERLKSQREAALESMDRDSYMEPDEIVHLFR</sequence>
<evidence type="ECO:0000313" key="6">
    <source>
        <dbReference type="Proteomes" id="UP000018680"/>
    </source>
</evidence>
<evidence type="ECO:0000259" key="4">
    <source>
        <dbReference type="Pfam" id="PF12367"/>
    </source>
</evidence>
<evidence type="ECO:0000313" key="5">
    <source>
        <dbReference type="EMBL" id="AHC16147.1"/>
    </source>
</evidence>
<feature type="domain" description="Pyruvate ferredoxin oxidoreductase beta subunit C-terminal" evidence="4">
    <location>
        <begin position="208"/>
        <end position="267"/>
    </location>
</feature>
<gene>
    <name evidence="5" type="ORF">L21SP2_2797</name>
</gene>
<dbReference type="PANTHER" id="PTHR48084">
    <property type="entry name" value="2-OXOGLUTARATE OXIDOREDUCTASE SUBUNIT KORB-RELATED"/>
    <property type="match status" value="1"/>
</dbReference>
<dbReference type="EC" id="1.2.7.3" evidence="5"/>
<feature type="region of interest" description="Disordered" evidence="2">
    <location>
        <begin position="137"/>
        <end position="158"/>
    </location>
</feature>
<evidence type="ECO:0000256" key="1">
    <source>
        <dbReference type="ARBA" id="ARBA00023002"/>
    </source>
</evidence>
<dbReference type="GO" id="GO:0044281">
    <property type="term" value="P:small molecule metabolic process"/>
    <property type="evidence" value="ECO:0007669"/>
    <property type="project" value="UniProtKB-ARBA"/>
</dbReference>
<feature type="domain" description="Thiamine pyrophosphate enzyme TPP-binding" evidence="3">
    <location>
        <begin position="57"/>
        <end position="204"/>
    </location>
</feature>
<evidence type="ECO:0000256" key="2">
    <source>
        <dbReference type="SAM" id="MobiDB-lite"/>
    </source>
</evidence>
<dbReference type="Pfam" id="PF12367">
    <property type="entry name" value="PFO_beta_C"/>
    <property type="match status" value="1"/>
</dbReference>
<organism evidence="5 6">
    <name type="scientific">Salinispira pacifica</name>
    <dbReference type="NCBI Taxonomy" id="1307761"/>
    <lineage>
        <taxon>Bacteria</taxon>
        <taxon>Pseudomonadati</taxon>
        <taxon>Spirochaetota</taxon>
        <taxon>Spirochaetia</taxon>
        <taxon>Spirochaetales</taxon>
        <taxon>Spirochaetaceae</taxon>
        <taxon>Salinispira</taxon>
    </lineage>
</organism>
<dbReference type="PANTHER" id="PTHR48084:SF4">
    <property type="entry name" value="2-OXOGLUTARATE OXIDOREDUCTASE SUBUNIT KORB"/>
    <property type="match status" value="1"/>
</dbReference>
<reference evidence="5 6" key="1">
    <citation type="journal article" date="2015" name="Stand. Genomic Sci.">
        <title>Complete genome sequence and description of Salinispira pacifica gen. nov., sp. nov., a novel spirochaete isolated form a hypersaline microbial mat.</title>
        <authorList>
            <person name="Ben Hania W."/>
            <person name="Joseph M."/>
            <person name="Schumann P."/>
            <person name="Bunk B."/>
            <person name="Fiebig A."/>
            <person name="Sproer C."/>
            <person name="Klenk H.P."/>
            <person name="Fardeau M.L."/>
            <person name="Spring S."/>
        </authorList>
    </citation>
    <scope>NUCLEOTIDE SEQUENCE [LARGE SCALE GENOMIC DNA]</scope>
    <source>
        <strain evidence="5 6">L21-RPul-D2</strain>
    </source>
</reference>
<keyword evidence="1 5" id="KW-0560">Oxidoreductase</keyword>
<dbReference type="InterPro" id="IPR051457">
    <property type="entry name" value="2-oxoacid:Fd_oxidoreductase"/>
</dbReference>
<dbReference type="Pfam" id="PF02775">
    <property type="entry name" value="TPP_enzyme_C"/>
    <property type="match status" value="1"/>
</dbReference>
<dbReference type="InterPro" id="IPR032686">
    <property type="entry name" value="PFO_beta_C"/>
</dbReference>
<dbReference type="OrthoDB" id="9775140at2"/>
<dbReference type="eggNOG" id="COG1013">
    <property type="taxonomic scope" value="Bacteria"/>
</dbReference>
<protein>
    <submittedName>
        <fullName evidence="5">2-oxoglutarate oxidoreductase, beta subunit</fullName>
        <ecNumber evidence="5">1.2.7.3</ecNumber>
    </submittedName>
</protein>
<dbReference type="Proteomes" id="UP000018680">
    <property type="component" value="Chromosome"/>
</dbReference>
<proteinExistence type="predicted"/>